<dbReference type="InterPro" id="IPR034164">
    <property type="entry name" value="Pepsin-like_dom"/>
</dbReference>
<evidence type="ECO:0000256" key="1">
    <source>
        <dbReference type="ARBA" id="ARBA00007447"/>
    </source>
</evidence>
<dbReference type="InterPro" id="IPR021109">
    <property type="entry name" value="Peptidase_aspartic_dom_sf"/>
</dbReference>
<evidence type="ECO:0000313" key="5">
    <source>
        <dbReference type="Proteomes" id="UP000308267"/>
    </source>
</evidence>
<name>A0A4S2LBM8_OPIFE</name>
<dbReference type="PROSITE" id="PS51767">
    <property type="entry name" value="PEPTIDASE_A1"/>
    <property type="match status" value="1"/>
</dbReference>
<gene>
    <name evidence="4" type="ORF">CRM22_008330</name>
</gene>
<comment type="caution">
    <text evidence="4">The sequence shown here is derived from an EMBL/GenBank/DDBJ whole genome shotgun (WGS) entry which is preliminary data.</text>
</comment>
<dbReference type="EMBL" id="SJOL01008250">
    <property type="protein sequence ID" value="TGZ60795.1"/>
    <property type="molecule type" value="Genomic_DNA"/>
</dbReference>
<proteinExistence type="inferred from homology"/>
<reference evidence="4 5" key="1">
    <citation type="journal article" date="2019" name="BMC Genomics">
        <title>New insights from Opisthorchis felineus genome: update on genomics of the epidemiologically important liver flukes.</title>
        <authorList>
            <person name="Ershov N.I."/>
            <person name="Mordvinov V.A."/>
            <person name="Prokhortchouk E.B."/>
            <person name="Pakharukova M.Y."/>
            <person name="Gunbin K.V."/>
            <person name="Ustyantsev K."/>
            <person name="Genaev M.A."/>
            <person name="Blinov A.G."/>
            <person name="Mazur A."/>
            <person name="Boulygina E."/>
            <person name="Tsygankova S."/>
            <person name="Khrameeva E."/>
            <person name="Chekanov N."/>
            <person name="Fan G."/>
            <person name="Xiao A."/>
            <person name="Zhang H."/>
            <person name="Xu X."/>
            <person name="Yang H."/>
            <person name="Solovyev V."/>
            <person name="Lee S.M."/>
            <person name="Liu X."/>
            <person name="Afonnikov D.A."/>
            <person name="Skryabin K.G."/>
        </authorList>
    </citation>
    <scope>NUCLEOTIDE SEQUENCE [LARGE SCALE GENOMIC DNA]</scope>
    <source>
        <strain evidence="4">AK-0245</strain>
        <tissue evidence="4">Whole organism</tissue>
    </source>
</reference>
<evidence type="ECO:0000256" key="2">
    <source>
        <dbReference type="SAM" id="SignalP"/>
    </source>
</evidence>
<accession>A0A4S2LBM8</accession>
<dbReference type="PANTHER" id="PTHR47966:SF51">
    <property type="entry name" value="BETA-SITE APP-CLEAVING ENZYME, ISOFORM A-RELATED"/>
    <property type="match status" value="1"/>
</dbReference>
<dbReference type="Gene3D" id="2.60.40.1960">
    <property type="match status" value="1"/>
</dbReference>
<feature type="chain" id="PRO_5020977666" description="Peptidase A1 domain-containing protein" evidence="2">
    <location>
        <begin position="26"/>
        <end position="354"/>
    </location>
</feature>
<dbReference type="Pfam" id="PF00026">
    <property type="entry name" value="Asp"/>
    <property type="match status" value="1"/>
</dbReference>
<evidence type="ECO:0000313" key="4">
    <source>
        <dbReference type="EMBL" id="TGZ60795.1"/>
    </source>
</evidence>
<sequence length="354" mass="39411">MSRRTTLKSMLLLLLQNNAVLYCRAYTLVLLSDEAGYAVGTLQIGVQQFMIMFDTGGFSRWLASTVLPAGCYKPKQRYEVNSSTRTLLGRTHVSGYLDGIQRGNLVTDNLVLGGCLIAGFPFAEIVESTCQVVPGECFDGIFGMRKSLPGAERDTFPETFIDYAARYGVAQEKLFTFRFCGQAGTRGLSWFGQGELTLGRIPAEYHQGPITYVALSGGKQWHILINKMEYGGQTLCEACYAIIDTGAPITTMPLGEVQRLLQNPEIKDQGQGILYVWREDLSLVKDFRITLGRRVFIIPPKDLLVSKPTYSVYGMSYIVNYQGLEWTIGLSILRSFHTVFDDRLGQIGFSTVKC</sequence>
<comment type="similarity">
    <text evidence="1">Belongs to the peptidase A1 family.</text>
</comment>
<dbReference type="GO" id="GO:0004190">
    <property type="term" value="F:aspartic-type endopeptidase activity"/>
    <property type="evidence" value="ECO:0007669"/>
    <property type="project" value="InterPro"/>
</dbReference>
<feature type="signal peptide" evidence="2">
    <location>
        <begin position="1"/>
        <end position="25"/>
    </location>
</feature>
<organism evidence="4 5">
    <name type="scientific">Opisthorchis felineus</name>
    <dbReference type="NCBI Taxonomy" id="147828"/>
    <lineage>
        <taxon>Eukaryota</taxon>
        <taxon>Metazoa</taxon>
        <taxon>Spiralia</taxon>
        <taxon>Lophotrochozoa</taxon>
        <taxon>Platyhelminthes</taxon>
        <taxon>Trematoda</taxon>
        <taxon>Digenea</taxon>
        <taxon>Opisthorchiida</taxon>
        <taxon>Opisthorchiata</taxon>
        <taxon>Opisthorchiidae</taxon>
        <taxon>Opisthorchis</taxon>
    </lineage>
</organism>
<feature type="domain" description="Peptidase A1" evidence="3">
    <location>
        <begin position="38"/>
        <end position="350"/>
    </location>
</feature>
<dbReference type="PRINTS" id="PR00792">
    <property type="entry name" value="PEPSIN"/>
</dbReference>
<dbReference type="Gene3D" id="2.40.70.10">
    <property type="entry name" value="Acid Proteases"/>
    <property type="match status" value="2"/>
</dbReference>
<dbReference type="SUPFAM" id="SSF50630">
    <property type="entry name" value="Acid proteases"/>
    <property type="match status" value="1"/>
</dbReference>
<keyword evidence="5" id="KW-1185">Reference proteome</keyword>
<dbReference type="Proteomes" id="UP000308267">
    <property type="component" value="Unassembled WGS sequence"/>
</dbReference>
<protein>
    <recommendedName>
        <fullName evidence="3">Peptidase A1 domain-containing protein</fullName>
    </recommendedName>
</protein>
<dbReference type="GO" id="GO:0006508">
    <property type="term" value="P:proteolysis"/>
    <property type="evidence" value="ECO:0007669"/>
    <property type="project" value="InterPro"/>
</dbReference>
<dbReference type="PANTHER" id="PTHR47966">
    <property type="entry name" value="BETA-SITE APP-CLEAVING ENZYME, ISOFORM A-RELATED"/>
    <property type="match status" value="1"/>
</dbReference>
<dbReference type="OrthoDB" id="2747330at2759"/>
<dbReference type="STRING" id="147828.A0A4S2LBM8"/>
<dbReference type="CDD" id="cd05471">
    <property type="entry name" value="pepsin_like"/>
    <property type="match status" value="1"/>
</dbReference>
<dbReference type="InterPro" id="IPR033121">
    <property type="entry name" value="PEPTIDASE_A1"/>
</dbReference>
<dbReference type="AlphaFoldDB" id="A0A4S2LBM8"/>
<dbReference type="InterPro" id="IPR001461">
    <property type="entry name" value="Aspartic_peptidase_A1"/>
</dbReference>
<keyword evidence="2" id="KW-0732">Signal</keyword>
<evidence type="ECO:0000259" key="3">
    <source>
        <dbReference type="PROSITE" id="PS51767"/>
    </source>
</evidence>